<evidence type="ECO:0000313" key="2">
    <source>
        <dbReference type="Proteomes" id="UP000308600"/>
    </source>
</evidence>
<name>A0ACD3AB28_9AGAR</name>
<sequence>MADHISHDIHAETRAKIDEDISRLTQQLLALRSARNDLAPISRLPMELMREIFLLARNSAPGEVPLILSWVSHKWRDMALGIAHLWNYIDFPDPDWIRTCLIRSRNVPLDV</sequence>
<dbReference type="EMBL" id="ML208540">
    <property type="protein sequence ID" value="TFK63093.1"/>
    <property type="molecule type" value="Genomic_DNA"/>
</dbReference>
<evidence type="ECO:0000313" key="1">
    <source>
        <dbReference type="EMBL" id="TFK63093.1"/>
    </source>
</evidence>
<reference evidence="1 2" key="1">
    <citation type="journal article" date="2019" name="Nat. Ecol. Evol.">
        <title>Megaphylogeny resolves global patterns of mushroom evolution.</title>
        <authorList>
            <person name="Varga T."/>
            <person name="Krizsan K."/>
            <person name="Foldi C."/>
            <person name="Dima B."/>
            <person name="Sanchez-Garcia M."/>
            <person name="Sanchez-Ramirez S."/>
            <person name="Szollosi G.J."/>
            <person name="Szarkandi J.G."/>
            <person name="Papp V."/>
            <person name="Albert L."/>
            <person name="Andreopoulos W."/>
            <person name="Angelini C."/>
            <person name="Antonin V."/>
            <person name="Barry K.W."/>
            <person name="Bougher N.L."/>
            <person name="Buchanan P."/>
            <person name="Buyck B."/>
            <person name="Bense V."/>
            <person name="Catcheside P."/>
            <person name="Chovatia M."/>
            <person name="Cooper J."/>
            <person name="Damon W."/>
            <person name="Desjardin D."/>
            <person name="Finy P."/>
            <person name="Geml J."/>
            <person name="Haridas S."/>
            <person name="Hughes K."/>
            <person name="Justo A."/>
            <person name="Karasinski D."/>
            <person name="Kautmanova I."/>
            <person name="Kiss B."/>
            <person name="Kocsube S."/>
            <person name="Kotiranta H."/>
            <person name="LaButti K.M."/>
            <person name="Lechner B.E."/>
            <person name="Liimatainen K."/>
            <person name="Lipzen A."/>
            <person name="Lukacs Z."/>
            <person name="Mihaltcheva S."/>
            <person name="Morgado L.N."/>
            <person name="Niskanen T."/>
            <person name="Noordeloos M.E."/>
            <person name="Ohm R.A."/>
            <person name="Ortiz-Santana B."/>
            <person name="Ovrebo C."/>
            <person name="Racz N."/>
            <person name="Riley R."/>
            <person name="Savchenko A."/>
            <person name="Shiryaev A."/>
            <person name="Soop K."/>
            <person name="Spirin V."/>
            <person name="Szebenyi C."/>
            <person name="Tomsovsky M."/>
            <person name="Tulloss R.E."/>
            <person name="Uehling J."/>
            <person name="Grigoriev I.V."/>
            <person name="Vagvolgyi C."/>
            <person name="Papp T."/>
            <person name="Martin F.M."/>
            <person name="Miettinen O."/>
            <person name="Hibbett D.S."/>
            <person name="Nagy L.G."/>
        </authorList>
    </citation>
    <scope>NUCLEOTIDE SEQUENCE [LARGE SCALE GENOMIC DNA]</scope>
    <source>
        <strain evidence="1 2">NL-1719</strain>
    </source>
</reference>
<keyword evidence="2" id="KW-1185">Reference proteome</keyword>
<organism evidence="1 2">
    <name type="scientific">Pluteus cervinus</name>
    <dbReference type="NCBI Taxonomy" id="181527"/>
    <lineage>
        <taxon>Eukaryota</taxon>
        <taxon>Fungi</taxon>
        <taxon>Dikarya</taxon>
        <taxon>Basidiomycota</taxon>
        <taxon>Agaricomycotina</taxon>
        <taxon>Agaricomycetes</taxon>
        <taxon>Agaricomycetidae</taxon>
        <taxon>Agaricales</taxon>
        <taxon>Pluteineae</taxon>
        <taxon>Pluteaceae</taxon>
        <taxon>Pluteus</taxon>
    </lineage>
</organism>
<feature type="non-terminal residue" evidence="1">
    <location>
        <position position="111"/>
    </location>
</feature>
<accession>A0ACD3AB28</accession>
<gene>
    <name evidence="1" type="ORF">BDN72DRAFT_803582</name>
</gene>
<dbReference type="Proteomes" id="UP000308600">
    <property type="component" value="Unassembled WGS sequence"/>
</dbReference>
<proteinExistence type="predicted"/>
<protein>
    <submittedName>
        <fullName evidence="1">Uncharacterized protein</fullName>
    </submittedName>
</protein>